<evidence type="ECO:0000259" key="3">
    <source>
        <dbReference type="Pfam" id="PF00144"/>
    </source>
</evidence>
<proteinExistence type="predicted"/>
<gene>
    <name evidence="4" type="ORF">BCY91_01115</name>
</gene>
<keyword evidence="5" id="KW-1185">Reference proteome</keyword>
<dbReference type="GO" id="GO:0016787">
    <property type="term" value="F:hydrolase activity"/>
    <property type="evidence" value="ECO:0007669"/>
    <property type="project" value="UniProtKB-KW"/>
</dbReference>
<evidence type="ECO:0000313" key="5">
    <source>
        <dbReference type="Proteomes" id="UP000283433"/>
    </source>
</evidence>
<feature type="chain" id="PRO_5019039786" evidence="2">
    <location>
        <begin position="22"/>
        <end position="604"/>
    </location>
</feature>
<protein>
    <submittedName>
        <fullName evidence="4">Beta-N-acetylglucosaminidase</fullName>
    </submittedName>
</protein>
<evidence type="ECO:0000256" key="2">
    <source>
        <dbReference type="SAM" id="SignalP"/>
    </source>
</evidence>
<dbReference type="Gene3D" id="3.40.710.10">
    <property type="entry name" value="DD-peptidase/beta-lactamase superfamily"/>
    <property type="match status" value="1"/>
</dbReference>
<comment type="caution">
    <text evidence="4">The sequence shown here is derived from an EMBL/GenBank/DDBJ whole genome shotgun (WGS) entry which is preliminary data.</text>
</comment>
<dbReference type="PROSITE" id="PS51257">
    <property type="entry name" value="PROKAR_LIPOPROTEIN"/>
    <property type="match status" value="1"/>
</dbReference>
<dbReference type="AlphaFoldDB" id="A0A419SCF0"/>
<dbReference type="InterPro" id="IPR050789">
    <property type="entry name" value="Diverse_Enzym_Activities"/>
</dbReference>
<dbReference type="Proteomes" id="UP000283433">
    <property type="component" value="Unassembled WGS sequence"/>
</dbReference>
<reference evidence="4 5" key="1">
    <citation type="submission" date="2016-07" db="EMBL/GenBank/DDBJ databases">
        <title>Genome of Pelobium manganitolerans.</title>
        <authorList>
            <person name="Wu S."/>
            <person name="Wang G."/>
        </authorList>
    </citation>
    <scope>NUCLEOTIDE SEQUENCE [LARGE SCALE GENOMIC DNA]</scope>
    <source>
        <strain evidence="4 5">YS-25</strain>
    </source>
</reference>
<dbReference type="InterPro" id="IPR012338">
    <property type="entry name" value="Beta-lactam/transpept-like"/>
</dbReference>
<sequence length="604" mass="67667">MIRKFLLLNILLFNISFISCGQDHAESESWLNSFKQAQEQTVVLNNQQHEIPLRKLEQKKLALVDFGFAYHAVLDSMLNKYQHVAFFKYTPDATQTQLNQLLEDLKFYNTVIISIADTAPLSDDVLALMKELDRKNELIVALFGSGSQLTKLDDMQSPIIYSAATTLESASFVAQLIYGGVKTDAVLANSFSPKYQAGDGSKTEKIRLGYSVPEELGINIEDLAPIDAIAAEAISQKATPGLVVLVAKDGQVIFNRAYGKHTYDSDAPLDQVNDIFDLASVTKTSATTIAAMRLYEQGQLNLDTAISTFLPQTRNSSKKSITVKELLLHQAGFIPYIPFYASLKPEDYSRDSSETYNLKVADNYYIKKSYYHDVMWPQMLQSPLKTRGRYVYSDLSMYFLKEILETVTKEPTEKYVSEQFYKPLGMYTTGFNPRFRFPKANIVPTELDSYFRNTLVWGYVHDQGAAMAGGVAGHAGLFSKASDLAILYQMLLNKGTYGGTKYFEPATVALFTRKHSAVSRRGLGFDGYNAESSYGYPSKLASPQSYGHTGYTGTAVWVDPAENLVYIFLSNRVYPKVTNKLSTLNIRPRIQDVVYRAIAKGKKR</sequence>
<organism evidence="4 5">
    <name type="scientific">Pelobium manganitolerans</name>
    <dbReference type="NCBI Taxonomy" id="1842495"/>
    <lineage>
        <taxon>Bacteria</taxon>
        <taxon>Pseudomonadati</taxon>
        <taxon>Bacteroidota</taxon>
        <taxon>Sphingobacteriia</taxon>
        <taxon>Sphingobacteriales</taxon>
        <taxon>Sphingobacteriaceae</taxon>
        <taxon>Pelobium</taxon>
    </lineage>
</organism>
<dbReference type="Pfam" id="PF00144">
    <property type="entry name" value="Beta-lactamase"/>
    <property type="match status" value="1"/>
</dbReference>
<dbReference type="SUPFAM" id="SSF56601">
    <property type="entry name" value="beta-lactamase/transpeptidase-like"/>
    <property type="match status" value="1"/>
</dbReference>
<keyword evidence="2" id="KW-0732">Signal</keyword>
<evidence type="ECO:0000313" key="4">
    <source>
        <dbReference type="EMBL" id="RKD20467.1"/>
    </source>
</evidence>
<dbReference type="InterPro" id="IPR001466">
    <property type="entry name" value="Beta-lactam-related"/>
</dbReference>
<evidence type="ECO:0000256" key="1">
    <source>
        <dbReference type="ARBA" id="ARBA00022801"/>
    </source>
</evidence>
<dbReference type="RefSeq" id="WP_120180385.1">
    <property type="nucleotide sequence ID" value="NZ_MBTA01000001.1"/>
</dbReference>
<feature type="domain" description="Beta-lactamase-related" evidence="3">
    <location>
        <begin position="227"/>
        <end position="577"/>
    </location>
</feature>
<accession>A0A419SCF0</accession>
<dbReference type="PANTHER" id="PTHR43283:SF11">
    <property type="entry name" value="BETA-LACTAMASE-RELATED DOMAIN-CONTAINING PROTEIN"/>
    <property type="match status" value="1"/>
</dbReference>
<feature type="signal peptide" evidence="2">
    <location>
        <begin position="1"/>
        <end position="21"/>
    </location>
</feature>
<dbReference type="OrthoDB" id="9805821at2"/>
<keyword evidence="1" id="KW-0378">Hydrolase</keyword>
<dbReference type="PANTHER" id="PTHR43283">
    <property type="entry name" value="BETA-LACTAMASE-RELATED"/>
    <property type="match status" value="1"/>
</dbReference>
<name>A0A419SCF0_9SPHI</name>
<dbReference type="EMBL" id="MBTA01000001">
    <property type="protein sequence ID" value="RKD20467.1"/>
    <property type="molecule type" value="Genomic_DNA"/>
</dbReference>